<dbReference type="Gene3D" id="3.90.260.10">
    <property type="entry name" value="Transglutaminase-like"/>
    <property type="match status" value="2"/>
</dbReference>
<reference evidence="3 4" key="1">
    <citation type="journal article" date="2016" name="BMC Genomics">
        <title>Comparative genomics reveals Cyclospora cayetanensis possesses coccidia-like metabolism and invasion components but unique surface antigens.</title>
        <authorList>
            <person name="Liu S."/>
            <person name="Wang L."/>
            <person name="Zheng H."/>
            <person name="Xu Z."/>
            <person name="Roellig D.M."/>
            <person name="Li N."/>
            <person name="Frace M.A."/>
            <person name="Tang K."/>
            <person name="Arrowood M.J."/>
            <person name="Moss D.M."/>
            <person name="Zhang L."/>
            <person name="Feng Y."/>
            <person name="Xiao L."/>
        </authorList>
    </citation>
    <scope>NUCLEOTIDE SEQUENCE [LARGE SCALE GENOMIC DNA]</scope>
    <source>
        <strain evidence="3 4">CHN_HEN01</strain>
    </source>
</reference>
<dbReference type="Pfam" id="PF03835">
    <property type="entry name" value="Rad4"/>
    <property type="match status" value="1"/>
</dbReference>
<dbReference type="GO" id="GO:0006289">
    <property type="term" value="P:nucleotide-excision repair"/>
    <property type="evidence" value="ECO:0007669"/>
    <property type="project" value="InterPro"/>
</dbReference>
<evidence type="ECO:0000259" key="2">
    <source>
        <dbReference type="Pfam" id="PF03835"/>
    </source>
</evidence>
<evidence type="ECO:0000313" key="4">
    <source>
        <dbReference type="Proteomes" id="UP000095192"/>
    </source>
</evidence>
<dbReference type="PANTHER" id="PTHR12135:SF0">
    <property type="entry name" value="DNA REPAIR PROTEIN COMPLEMENTING XP-C CELLS"/>
    <property type="match status" value="1"/>
</dbReference>
<organism evidence="3 4">
    <name type="scientific">Cyclospora cayetanensis</name>
    <dbReference type="NCBI Taxonomy" id="88456"/>
    <lineage>
        <taxon>Eukaryota</taxon>
        <taxon>Sar</taxon>
        <taxon>Alveolata</taxon>
        <taxon>Apicomplexa</taxon>
        <taxon>Conoidasida</taxon>
        <taxon>Coccidia</taxon>
        <taxon>Eucoccidiorida</taxon>
        <taxon>Eimeriorina</taxon>
        <taxon>Eimeriidae</taxon>
        <taxon>Cyclospora</taxon>
    </lineage>
</organism>
<protein>
    <submittedName>
        <fullName evidence="3">DNA repair protein</fullName>
    </submittedName>
</protein>
<name>A0A1D3D7Y4_9EIME</name>
<feature type="compositionally biased region" description="Basic and acidic residues" evidence="1">
    <location>
        <begin position="1130"/>
        <end position="1139"/>
    </location>
</feature>
<feature type="domain" description="Rad4/PNGase transglutaminase-like fold" evidence="2">
    <location>
        <begin position="877"/>
        <end position="931"/>
    </location>
</feature>
<dbReference type="InterPro" id="IPR004583">
    <property type="entry name" value="DNA_repair_Rad4"/>
</dbReference>
<dbReference type="GO" id="GO:0071942">
    <property type="term" value="C:XPC complex"/>
    <property type="evidence" value="ECO:0007669"/>
    <property type="project" value="TreeGrafter"/>
</dbReference>
<dbReference type="InterPro" id="IPR036985">
    <property type="entry name" value="Transglutaminase-like_sf"/>
</dbReference>
<feature type="region of interest" description="Disordered" evidence="1">
    <location>
        <begin position="862"/>
        <end position="884"/>
    </location>
</feature>
<gene>
    <name evidence="3" type="ORF">cyc_05113</name>
</gene>
<feature type="region of interest" description="Disordered" evidence="1">
    <location>
        <begin position="1129"/>
        <end position="1149"/>
    </location>
</feature>
<dbReference type="Proteomes" id="UP000095192">
    <property type="component" value="Unassembled WGS sequence"/>
</dbReference>
<feature type="region of interest" description="Disordered" evidence="1">
    <location>
        <begin position="944"/>
        <end position="989"/>
    </location>
</feature>
<feature type="compositionally biased region" description="Low complexity" evidence="1">
    <location>
        <begin position="762"/>
        <end position="772"/>
    </location>
</feature>
<dbReference type="EMBL" id="JROU02000347">
    <property type="protein sequence ID" value="OEH79564.1"/>
    <property type="molecule type" value="Genomic_DNA"/>
</dbReference>
<evidence type="ECO:0000313" key="3">
    <source>
        <dbReference type="EMBL" id="OEH79564.1"/>
    </source>
</evidence>
<dbReference type="GO" id="GO:0000111">
    <property type="term" value="C:nucleotide-excision repair factor 2 complex"/>
    <property type="evidence" value="ECO:0007669"/>
    <property type="project" value="TreeGrafter"/>
</dbReference>
<dbReference type="GO" id="GO:0003697">
    <property type="term" value="F:single-stranded DNA binding"/>
    <property type="evidence" value="ECO:0007669"/>
    <property type="project" value="TreeGrafter"/>
</dbReference>
<dbReference type="GO" id="GO:0005737">
    <property type="term" value="C:cytoplasm"/>
    <property type="evidence" value="ECO:0007669"/>
    <property type="project" value="TreeGrafter"/>
</dbReference>
<keyword evidence="4" id="KW-1185">Reference proteome</keyword>
<feature type="region of interest" description="Disordered" evidence="1">
    <location>
        <begin position="762"/>
        <end position="783"/>
    </location>
</feature>
<proteinExistence type="predicted"/>
<accession>A0A1D3D7Y4</accession>
<dbReference type="VEuPathDB" id="ToxoDB:cyc_05113"/>
<dbReference type="PANTHER" id="PTHR12135">
    <property type="entry name" value="DNA REPAIR PROTEIN XP-C / RAD4"/>
    <property type="match status" value="1"/>
</dbReference>
<evidence type="ECO:0000256" key="1">
    <source>
        <dbReference type="SAM" id="MobiDB-lite"/>
    </source>
</evidence>
<dbReference type="InterPro" id="IPR038765">
    <property type="entry name" value="Papain-like_cys_pep_sf"/>
</dbReference>
<dbReference type="GO" id="GO:0003684">
    <property type="term" value="F:damaged DNA binding"/>
    <property type="evidence" value="ECO:0007669"/>
    <property type="project" value="InterPro"/>
</dbReference>
<dbReference type="GO" id="GO:0006298">
    <property type="term" value="P:mismatch repair"/>
    <property type="evidence" value="ECO:0007669"/>
    <property type="project" value="TreeGrafter"/>
</dbReference>
<dbReference type="VEuPathDB" id="ToxoDB:LOC34621526"/>
<dbReference type="InParanoid" id="A0A1D3D7Y4"/>
<comment type="caution">
    <text evidence="3">The sequence shown here is derived from an EMBL/GenBank/DDBJ whole genome shotgun (WGS) entry which is preliminary data.</text>
</comment>
<dbReference type="SUPFAM" id="SSF54001">
    <property type="entry name" value="Cysteine proteinases"/>
    <property type="match status" value="1"/>
</dbReference>
<sequence length="1348" mass="145207">MPRQSVRSPGDPSFREPDAAPLLSVHEDVEVNSAAVAAAAYAVAEEGSSLDAALGLGEVPHQSLEDFEEEAEGGTQNREESLILHPESPWLCSKYSAEAIAPSSSLNTGIGGSSSAGIDPPKAEADPKVAAAAAAQRKARASCIRRAQDLEKVWLFGWAAWLQSLNSIVLEGCSSSRSQGSYSCTPLLQGACLASYIAFCTKAQNQQDSQTVGTQRSRRLLLQHLQQLHQQVLQAKATAEEAQQHFDQRSAPPSPCSAAVVGQAPATTHGAGGPDTKVGDCYIPADGFAAFCFIASFQLLPDGRLQHPFFCASMPHAAAAAAATRRAQHAQQHLQQAAAMALVPRLSAEQSGAFTSVQKGGAAGLLAVPCHRALAGEQQAKCERMQQHQQPLVKRENSGNPASGAAVFLDPLLPLASGRRRPFPFGFSSLLAKSLRALSTCKAPSALLAVLFVALCRALGLTARLVVQLPPAGLRIPKTEAESACLSPPPQGLVRLFAAAGLPIPPFAAAAKSPCASAAASTAAEGESYVNQRKKAAAQRRGPLIHQETPLQACPYDSLFTITKAATASLAKAAPQMLTADGRIREAPTRLLPHRRQRLDTIGVAVAGQVGKNVVLSPLSRSETLQLLQLPESLQVWGEFFCPTKKRWIACVLKGPHHSIYDAADVLAGRRPPTPFLNASATPFGGVCPARARDLVQEAVQQRFLRRCCTTLQHQLDALREPPHEMAEEAALIADEFAAAWKQCGSGSRKKRSCAALLACGTTTPTGSSRSSNDQNKSPTVYGGGELLGSDFLRARKQAKGRLLQPRLCAAPQEEAQKKQQQQSITSAAEASLATAAAVVLQDRESYVQEAHVEVRVFQPSLQGQEEQHHQDQQHLNSPALAGDRQSRATVRFVLAVEASGTLKDVTHRYVSSWQQVLQQRGARLHQWWESAQVRKALQREGFSASGEGSLGVNGISTGDDGEGLGAKEETPEPLPEAQRKQQIAEAEEMERKRLIASEPLPTARRGFIDSPKDVVLLKTARQWRREHRRVKEGEEPLKTLKVGALRPPSAHLASLSTAQVLRRYPHLLRQQQHEQRQQQLSLQQMWSHRRLAYTAKNPCLRAALQKQESLVQPRQQTQEIGLFAQHQTEPMERDRVSDGRVPAGPQGTIEVGELAPVPLGTVHLSVAEWQQANARSALSGASAGQALQTAVTEILGSSDGGAWAPAVIGFERDISGAWRALRDGVVVLDTAAASVKERWHQITAEREGAAARRREQQRNAKLQLAYRKWRTLFKAILYAASSQQEPLHQRIHQQEQQLVRAAAAATGNADPTPHAAAAVAAGVPTRDTVGPPTQLHIPNREAHWETI</sequence>
<dbReference type="InterPro" id="IPR018325">
    <property type="entry name" value="Rad4/PNGase_transGLS-fold"/>
</dbReference>